<dbReference type="Pfam" id="PF01420">
    <property type="entry name" value="Methylase_S"/>
    <property type="match status" value="1"/>
</dbReference>
<protein>
    <recommendedName>
        <fullName evidence="4">Type I restriction modification DNA specificity domain-containing protein</fullName>
    </recommendedName>
</protein>
<evidence type="ECO:0000256" key="2">
    <source>
        <dbReference type="ARBA" id="ARBA00022747"/>
    </source>
</evidence>
<feature type="domain" description="Type I restriction modification DNA specificity" evidence="4">
    <location>
        <begin position="93"/>
        <end position="172"/>
    </location>
</feature>
<comment type="caution">
    <text evidence="5">The sequence shown here is derived from an EMBL/GenBank/DDBJ whole genome shotgun (WGS) entry which is preliminary data.</text>
</comment>
<dbReference type="InterPro" id="IPR000055">
    <property type="entry name" value="Restrct_endonuc_typeI_TRD"/>
</dbReference>
<keyword evidence="2" id="KW-0680">Restriction system</keyword>
<evidence type="ECO:0000313" key="5">
    <source>
        <dbReference type="EMBL" id="OGG55590.1"/>
    </source>
</evidence>
<evidence type="ECO:0000256" key="1">
    <source>
        <dbReference type="ARBA" id="ARBA00010923"/>
    </source>
</evidence>
<dbReference type="Proteomes" id="UP000178606">
    <property type="component" value="Unassembled WGS sequence"/>
</dbReference>
<reference evidence="5 6" key="1">
    <citation type="journal article" date="2016" name="Nat. Commun.">
        <title>Thousands of microbial genomes shed light on interconnected biogeochemical processes in an aquifer system.</title>
        <authorList>
            <person name="Anantharaman K."/>
            <person name="Brown C.T."/>
            <person name="Hug L.A."/>
            <person name="Sharon I."/>
            <person name="Castelle C.J."/>
            <person name="Probst A.J."/>
            <person name="Thomas B.C."/>
            <person name="Singh A."/>
            <person name="Wilkins M.J."/>
            <person name="Karaoz U."/>
            <person name="Brodie E.L."/>
            <person name="Williams K.H."/>
            <person name="Hubbard S.S."/>
            <person name="Banfield J.F."/>
        </authorList>
    </citation>
    <scope>NUCLEOTIDE SEQUENCE [LARGE SCALE GENOMIC DNA]</scope>
    <source>
        <strain evidence="6">RIFCSPLOWO2_12_FULL_64_10</strain>
    </source>
</reference>
<name>A0A1F6D2Q1_HANXR</name>
<evidence type="ECO:0000313" key="6">
    <source>
        <dbReference type="Proteomes" id="UP000178606"/>
    </source>
</evidence>
<keyword evidence="3" id="KW-0238">DNA-binding</keyword>
<sequence>MAIDWVQTTLSDVEYFEPLGTGVKPFSGIKDYLSTSSIEGTRIAYVEEEVSFTRRPSRANLQPVPNSVFFARMRETCKVLEANNYLCERTILSTGFCGIRSERVVSAFLKQFVLSEAFERQKDNLAEGSTQAALTNAKLDLIRIAFPRSITEQAKIAEILSTVDGAIEQTEALIAKQQRIKIGLMQDLLTRGIDEHCNLRSEQTHEFKDSSLGRVPVVWDCVQFGSLMATSPTNGIYKPQSAYTDGGVPIVRIDGYKNGDRIESQMFKCVALSTPEITRYGLKAGDLLVNRVNSIDYLGKSALVGDLPQATVFESNMIRLRVDKRQLLPEFAIRILSSAVAFRHFQRLAKIAIAQTSINQQDVCSLWLKKPCIEEQARIVQVASACDACIGKLSDRQRKLRRIKTALMQDLLTGKRRVTALLSKTEARA</sequence>
<dbReference type="Gene3D" id="1.10.287.1120">
    <property type="entry name" value="Bipartite methylase S protein"/>
    <property type="match status" value="1"/>
</dbReference>
<dbReference type="EMBL" id="MFKF01000069">
    <property type="protein sequence ID" value="OGG55590.1"/>
    <property type="molecule type" value="Genomic_DNA"/>
</dbReference>
<gene>
    <name evidence="5" type="ORF">A3F84_20675</name>
</gene>
<evidence type="ECO:0000259" key="4">
    <source>
        <dbReference type="Pfam" id="PF01420"/>
    </source>
</evidence>
<evidence type="ECO:0000256" key="3">
    <source>
        <dbReference type="ARBA" id="ARBA00023125"/>
    </source>
</evidence>
<dbReference type="InterPro" id="IPR052021">
    <property type="entry name" value="Type-I_RS_S_subunit"/>
</dbReference>
<comment type="similarity">
    <text evidence="1">Belongs to the type-I restriction system S methylase family.</text>
</comment>
<dbReference type="GO" id="GO:0009307">
    <property type="term" value="P:DNA restriction-modification system"/>
    <property type="evidence" value="ECO:0007669"/>
    <property type="project" value="UniProtKB-KW"/>
</dbReference>
<dbReference type="PANTHER" id="PTHR30408:SF12">
    <property type="entry name" value="TYPE I RESTRICTION ENZYME MJAVIII SPECIFICITY SUBUNIT"/>
    <property type="match status" value="1"/>
</dbReference>
<dbReference type="AlphaFoldDB" id="A0A1F6D2Q1"/>
<dbReference type="GO" id="GO:0003677">
    <property type="term" value="F:DNA binding"/>
    <property type="evidence" value="ECO:0007669"/>
    <property type="project" value="UniProtKB-KW"/>
</dbReference>
<proteinExistence type="inferred from homology"/>
<dbReference type="PANTHER" id="PTHR30408">
    <property type="entry name" value="TYPE-1 RESTRICTION ENZYME ECOKI SPECIFICITY PROTEIN"/>
    <property type="match status" value="1"/>
</dbReference>
<dbReference type="Gene3D" id="3.90.220.20">
    <property type="entry name" value="DNA methylase specificity domains"/>
    <property type="match status" value="2"/>
</dbReference>
<dbReference type="CDD" id="cd17517">
    <property type="entry name" value="RMtype1_S_EcoKI_StySPI-TRD2-CR2_like"/>
    <property type="match status" value="1"/>
</dbReference>
<dbReference type="InterPro" id="IPR044946">
    <property type="entry name" value="Restrct_endonuc_typeI_TRD_sf"/>
</dbReference>
<organism evidence="5 6">
    <name type="scientific">Handelsmanbacteria sp. (strain RIFCSPLOWO2_12_FULL_64_10)</name>
    <dbReference type="NCBI Taxonomy" id="1817868"/>
    <lineage>
        <taxon>Bacteria</taxon>
        <taxon>Candidatus Handelsmaniibacteriota</taxon>
    </lineage>
</organism>
<accession>A0A1F6D2Q1</accession>
<dbReference type="SUPFAM" id="SSF116734">
    <property type="entry name" value="DNA methylase specificity domain"/>
    <property type="match status" value="2"/>
</dbReference>